<name>A0A1I0VZM0_9BACT</name>
<evidence type="ECO:0000313" key="1">
    <source>
        <dbReference type="EMBL" id="SFA81801.1"/>
    </source>
</evidence>
<dbReference type="EMBL" id="FOKK01000001">
    <property type="protein sequence ID" value="SFA81801.1"/>
    <property type="molecule type" value="Genomic_DNA"/>
</dbReference>
<organism evidence="1 2">
    <name type="scientific">Algoriphagus aquimarinus</name>
    <dbReference type="NCBI Taxonomy" id="237018"/>
    <lineage>
        <taxon>Bacteria</taxon>
        <taxon>Pseudomonadati</taxon>
        <taxon>Bacteroidota</taxon>
        <taxon>Cytophagia</taxon>
        <taxon>Cytophagales</taxon>
        <taxon>Cyclobacteriaceae</taxon>
        <taxon>Algoriphagus</taxon>
    </lineage>
</organism>
<proteinExistence type="predicted"/>
<gene>
    <name evidence="1" type="ORF">SAMN04489723_101469</name>
</gene>
<protein>
    <submittedName>
        <fullName evidence="1">MORN repeat variant</fullName>
    </submittedName>
</protein>
<dbReference type="SUPFAM" id="SSF82185">
    <property type="entry name" value="Histone H3 K4-specific methyltransferase SET7/9 N-terminal domain"/>
    <property type="match status" value="1"/>
</dbReference>
<dbReference type="STRING" id="237018.SAMN04489723_101469"/>
<dbReference type="Gene3D" id="3.90.930.1">
    <property type="match status" value="1"/>
</dbReference>
<reference evidence="1 2" key="1">
    <citation type="submission" date="2016-10" db="EMBL/GenBank/DDBJ databases">
        <authorList>
            <person name="de Groot N.N."/>
        </authorList>
    </citation>
    <scope>NUCLEOTIDE SEQUENCE [LARGE SCALE GENOMIC DNA]</scope>
    <source>
        <strain evidence="1 2">DSM 23399</strain>
    </source>
</reference>
<dbReference type="PROSITE" id="PS51257">
    <property type="entry name" value="PROKAR_LIPOPROTEIN"/>
    <property type="match status" value="1"/>
</dbReference>
<dbReference type="AlphaFoldDB" id="A0A1I0VZM0"/>
<keyword evidence="2" id="KW-1185">Reference proteome</keyword>
<evidence type="ECO:0000313" key="2">
    <source>
        <dbReference type="Proteomes" id="UP000198790"/>
    </source>
</evidence>
<sequence>MISLSKNSSILLLLLSVAISCTESEHLFIQASNSELELENGVLYYLDTPFTGSLITTYPDGKLASEIQYEEGRKDGEEKNWYEDRTLALERSYSEGYKTGIHRGWWPDGTLQFEYHFNQTGEYDGAVKEWYANGQAYKEFNFVEGKEMGSQKLWQEDGRIKANYEVRGRERFGLIGLKKCHTLTENSDEII</sequence>
<dbReference type="InterPro" id="IPR011652">
    <property type="entry name" value="MORN_2"/>
</dbReference>
<dbReference type="OrthoDB" id="6334863at2"/>
<dbReference type="Proteomes" id="UP000198790">
    <property type="component" value="Unassembled WGS sequence"/>
</dbReference>
<dbReference type="RefSeq" id="WP_139229023.1">
    <property type="nucleotide sequence ID" value="NZ_FOKK01000001.1"/>
</dbReference>
<accession>A0A1I0VZM0</accession>
<dbReference type="Pfam" id="PF07661">
    <property type="entry name" value="MORN_2"/>
    <property type="match status" value="3"/>
</dbReference>